<dbReference type="InterPro" id="IPR043502">
    <property type="entry name" value="DNA/RNA_pol_sf"/>
</dbReference>
<gene>
    <name evidence="3" type="ORF">FSB_LOCUS19119</name>
</gene>
<dbReference type="EMBL" id="OIVN01001213">
    <property type="protein sequence ID" value="SPC91237.1"/>
    <property type="molecule type" value="Genomic_DNA"/>
</dbReference>
<sequence>MQPPLMPHSRVKLPLLQCTPSTDALHLSFRTKHHMNGCLTQPQTTIYSTFLDVSVLLFFNHMSTLNFNPAANYIVFLAMALKKRDDLLPDLFPKIPSTSIESVNPISDESPLADPSSDKSPIADPTFDESPLSTPTANLVNTTASEPRPSHRQVMKKEFDALLKTCTWDLVDLPVGKFAIGCKWVYKIKTQFDGTVDRYKARLVAKGFTQEYGIDYEETFASVARLFFVRILITVSASQHWPLFQMDVKNVFLNGELTEEVYMQLPPGFSYPLGFSHKGIQDLKRFLGQHFEMKDLGPLSYFLGLEVSSSSEGYYLTQAKQLVGSLVYLTIIRPDISYAVHIVSQFMAAPRFLHYAAVLRILRYLKGTLFHGLHFSSQSSLTLQAYFEADIFTKPMPPGRFRDFISKLKLVSLHPT</sequence>
<protein>
    <recommendedName>
        <fullName evidence="2">Reverse transcriptase Ty1/copia-type domain-containing protein</fullName>
    </recommendedName>
</protein>
<dbReference type="InterPro" id="IPR013103">
    <property type="entry name" value="RVT_2"/>
</dbReference>
<organism evidence="3">
    <name type="scientific">Fagus sylvatica</name>
    <name type="common">Beechnut</name>
    <dbReference type="NCBI Taxonomy" id="28930"/>
    <lineage>
        <taxon>Eukaryota</taxon>
        <taxon>Viridiplantae</taxon>
        <taxon>Streptophyta</taxon>
        <taxon>Embryophyta</taxon>
        <taxon>Tracheophyta</taxon>
        <taxon>Spermatophyta</taxon>
        <taxon>Magnoliopsida</taxon>
        <taxon>eudicotyledons</taxon>
        <taxon>Gunneridae</taxon>
        <taxon>Pentapetalae</taxon>
        <taxon>rosids</taxon>
        <taxon>fabids</taxon>
        <taxon>Fagales</taxon>
        <taxon>Fagaceae</taxon>
        <taxon>Fagus</taxon>
    </lineage>
</organism>
<evidence type="ECO:0000259" key="2">
    <source>
        <dbReference type="Pfam" id="PF07727"/>
    </source>
</evidence>
<dbReference type="PANTHER" id="PTHR11439">
    <property type="entry name" value="GAG-POL-RELATED RETROTRANSPOSON"/>
    <property type="match status" value="1"/>
</dbReference>
<accession>A0A2N9FKB5</accession>
<dbReference type="Pfam" id="PF07727">
    <property type="entry name" value="RVT_2"/>
    <property type="match status" value="1"/>
</dbReference>
<name>A0A2N9FKB5_FAGSY</name>
<feature type="domain" description="Reverse transcriptase Ty1/copia-type" evidence="2">
    <location>
        <begin position="167"/>
        <end position="270"/>
    </location>
</feature>
<dbReference type="AlphaFoldDB" id="A0A2N9FKB5"/>
<dbReference type="PANTHER" id="PTHR11439:SF461">
    <property type="entry name" value="OS10G0432200 PROTEIN"/>
    <property type="match status" value="1"/>
</dbReference>
<feature type="region of interest" description="Disordered" evidence="1">
    <location>
        <begin position="102"/>
        <end position="152"/>
    </location>
</feature>
<dbReference type="SUPFAM" id="SSF56672">
    <property type="entry name" value="DNA/RNA polymerases"/>
    <property type="match status" value="1"/>
</dbReference>
<reference evidence="3" key="1">
    <citation type="submission" date="2018-02" db="EMBL/GenBank/DDBJ databases">
        <authorList>
            <person name="Cohen D.B."/>
            <person name="Kent A.D."/>
        </authorList>
    </citation>
    <scope>NUCLEOTIDE SEQUENCE</scope>
</reference>
<evidence type="ECO:0000313" key="3">
    <source>
        <dbReference type="EMBL" id="SPC91237.1"/>
    </source>
</evidence>
<feature type="compositionally biased region" description="Polar residues" evidence="1">
    <location>
        <begin position="131"/>
        <end position="145"/>
    </location>
</feature>
<evidence type="ECO:0000256" key="1">
    <source>
        <dbReference type="SAM" id="MobiDB-lite"/>
    </source>
</evidence>
<proteinExistence type="predicted"/>